<accession>B7MQC0</accession>
<protein>
    <submittedName>
        <fullName evidence="2">Uncharacterized protein</fullName>
    </submittedName>
</protein>
<dbReference type="EMBL" id="CU928162">
    <property type="protein sequence ID" value="CAR10991.2"/>
    <property type="molecule type" value="Genomic_DNA"/>
</dbReference>
<reference evidence="4" key="2">
    <citation type="journal article" date="2009" name="PLoS Genet.">
        <title>Organised genome dynamics in the Escherichia coli species results in highly diverse adaptive paths.</title>
        <authorList>
            <person name="Touchon M."/>
            <person name="Hoede C."/>
            <person name="Tenaillon O."/>
            <person name="Barbe V."/>
            <person name="Baeriswyl S."/>
            <person name="Bidet P."/>
            <person name="Bingen E."/>
            <person name="Bonacorsi S."/>
            <person name="Bouchier C."/>
            <person name="Bouvet O."/>
            <person name="Calteau A."/>
            <person name="Chiapello H."/>
            <person name="Clermont O."/>
            <person name="Cruveiller S."/>
            <person name="Danchin A."/>
            <person name="Diard M."/>
            <person name="Dossat C."/>
            <person name="Karoui M.E."/>
            <person name="Frapy E."/>
            <person name="Garry L."/>
            <person name="Ghigo J.M."/>
            <person name="Gilles A.M."/>
            <person name="Johnson J."/>
            <person name="Le Bouguenec C."/>
            <person name="Lescat M."/>
            <person name="Mangenot S."/>
            <person name="Martinez-Jehanne V."/>
            <person name="Matic I."/>
            <person name="Nassif X."/>
            <person name="Oztas S."/>
            <person name="Petit M.A."/>
            <person name="Pichon C."/>
            <person name="Rouy Z."/>
            <person name="Ruf C.S."/>
            <person name="Schneider D."/>
            <person name="Tourret J."/>
            <person name="Vacherie B."/>
            <person name="Vallenet D."/>
            <person name="Medigue C."/>
            <person name="Rocha E.P.C."/>
            <person name="Denamur E."/>
        </authorList>
    </citation>
    <scope>NUCLEOTIDE SEQUENCE [LARGE SCALE GENOMIC DNA]</scope>
    <source>
        <strain evidence="4">ED1a</strain>
    </source>
</reference>
<name>B7MQC0_ECO81</name>
<reference evidence="2" key="1">
    <citation type="submission" date="2008-12" db="EMBL/GenBank/DDBJ databases">
        <authorList>
            <person name="Genoscope - CEA"/>
        </authorList>
    </citation>
    <scope>NUCLEOTIDE SEQUENCE</scope>
    <source>
        <strain evidence="2">ED1a</strain>
    </source>
</reference>
<feature type="compositionally biased region" description="Basic and acidic residues" evidence="1">
    <location>
        <begin position="30"/>
        <end position="39"/>
    </location>
</feature>
<dbReference type="Proteomes" id="UP000000748">
    <property type="component" value="Chromosome"/>
</dbReference>
<proteinExistence type="predicted"/>
<dbReference type="KEGG" id="ecq:ECED1_4888"/>
<feature type="region of interest" description="Disordered" evidence="1">
    <location>
        <begin position="22"/>
        <end position="53"/>
    </location>
</feature>
<dbReference type="AlphaFoldDB" id="B7MQC0"/>
<evidence type="ECO:0000313" key="2">
    <source>
        <dbReference type="EMBL" id="CAR06532.1"/>
    </source>
</evidence>
<dbReference type="KEGG" id="ecq:ECED1_0321"/>
<gene>
    <name evidence="2" type="ordered locus">ECED1_0321</name>
    <name evidence="3" type="ordered locus">ECED1_4888</name>
</gene>
<dbReference type="HOGENOM" id="CLU_3061040_0_0_6"/>
<evidence type="ECO:0000313" key="4">
    <source>
        <dbReference type="Proteomes" id="UP000000748"/>
    </source>
</evidence>
<organism evidence="2 4">
    <name type="scientific">Escherichia coli O81 (strain ED1a)</name>
    <dbReference type="NCBI Taxonomy" id="585397"/>
    <lineage>
        <taxon>Bacteria</taxon>
        <taxon>Pseudomonadati</taxon>
        <taxon>Pseudomonadota</taxon>
        <taxon>Gammaproteobacteria</taxon>
        <taxon>Enterobacterales</taxon>
        <taxon>Enterobacteriaceae</taxon>
        <taxon>Escherichia</taxon>
    </lineage>
</organism>
<sequence>MGPYSRPLISAEDTCLLTARHPVLRQQDPGPDHLRERENLFPARIGKQGRTHS</sequence>
<dbReference type="EMBL" id="CU928162">
    <property type="protein sequence ID" value="CAR06532.1"/>
    <property type="molecule type" value="Genomic_DNA"/>
</dbReference>
<evidence type="ECO:0000313" key="3">
    <source>
        <dbReference type="EMBL" id="CAR10991.2"/>
    </source>
</evidence>
<evidence type="ECO:0000256" key="1">
    <source>
        <dbReference type="SAM" id="MobiDB-lite"/>
    </source>
</evidence>